<dbReference type="EMBL" id="CP048620">
    <property type="protein sequence ID" value="QPJ66731.1"/>
    <property type="molecule type" value="Genomic_DNA"/>
</dbReference>
<evidence type="ECO:0000256" key="1">
    <source>
        <dbReference type="SAM" id="Phobius"/>
    </source>
</evidence>
<accession>A0A7T0C547</accession>
<keyword evidence="1" id="KW-0472">Membrane</keyword>
<sequence length="402" mass="45283">MVRLHRWAGLGMAIFLIIAGLTGSVIAFYHELDEALNPELFLVDEESGATQAPMAIAERLEKENPEFRISSVPFELEPGHSLEFGVDPNFNPATGKLYDLGYDQIFVNPYSGEIIGKRDWGECCLERRNLLPFLYKMHYSLHLPDRWGWWFMGIVAFVWIFDCFVGAWLTFPNDRPLISKWKPAWKLKRNAGPYRVNFDLHRAGGLWFWGVLLMLSVSGLYLNLGKEVFKPIVSIFSSYTATPFDLREPRPVEDPIVPKRSFREIIPVAEREAQERGWDMPAGGAFYSDSIGVYVVRFGPDHPSGLGRGTNHLYFDGIDGKALGARIPGEGTTGDLFMQIQFPLHTGQIAGLPGRILISITGLVVALLSLTGIVIWWKKRLPRTRPGVKLTSARLETRDSSS</sequence>
<feature type="transmembrane region" description="Helical" evidence="1">
    <location>
        <begin position="356"/>
        <end position="377"/>
    </location>
</feature>
<feature type="transmembrane region" description="Helical" evidence="1">
    <location>
        <begin position="7"/>
        <end position="29"/>
    </location>
</feature>
<dbReference type="AlphaFoldDB" id="A0A7T0C547"/>
<organism evidence="2 3">
    <name type="scientific">Candidatus Nitrohelix vancouverensis</name>
    <dbReference type="NCBI Taxonomy" id="2705534"/>
    <lineage>
        <taxon>Bacteria</taxon>
        <taxon>Pseudomonadati</taxon>
        <taxon>Nitrospinota/Tectimicrobiota group</taxon>
        <taxon>Nitrospinota</taxon>
        <taxon>Nitrospinia</taxon>
        <taxon>Nitrospinales</taxon>
        <taxon>Nitrospinaceae</taxon>
        <taxon>Candidatus Nitrohelix</taxon>
    </lineage>
</organism>
<dbReference type="PANTHER" id="PTHR34219">
    <property type="entry name" value="IRON-REGULATED INNER MEMBRANE PROTEIN-RELATED"/>
    <property type="match status" value="1"/>
</dbReference>
<gene>
    <name evidence="2" type="ORF">G3M78_01450</name>
</gene>
<reference evidence="3" key="1">
    <citation type="submission" date="2020-02" db="EMBL/GenBank/DDBJ databases">
        <title>Genomic and physiological characterization of two novel Nitrospinaceae genera.</title>
        <authorList>
            <person name="Mueller A.J."/>
            <person name="Jung M.-Y."/>
            <person name="Strachan C.R."/>
            <person name="Herbold C.W."/>
            <person name="Kirkegaard R.H."/>
            <person name="Daims H."/>
        </authorList>
    </citation>
    <scope>NUCLEOTIDE SEQUENCE [LARGE SCALE GENOMIC DNA]</scope>
</reference>
<dbReference type="InterPro" id="IPR005625">
    <property type="entry name" value="PepSY-ass_TM"/>
</dbReference>
<keyword evidence="1" id="KW-0812">Transmembrane</keyword>
<name>A0A7T0C547_9BACT</name>
<dbReference type="Pfam" id="PF03929">
    <property type="entry name" value="PepSY_TM"/>
    <property type="match status" value="1"/>
</dbReference>
<evidence type="ECO:0000313" key="2">
    <source>
        <dbReference type="EMBL" id="QPJ66731.1"/>
    </source>
</evidence>
<feature type="transmembrane region" description="Helical" evidence="1">
    <location>
        <begin position="147"/>
        <end position="171"/>
    </location>
</feature>
<keyword evidence="1" id="KW-1133">Transmembrane helix</keyword>
<dbReference type="Proteomes" id="UP000594464">
    <property type="component" value="Chromosome"/>
</dbReference>
<feature type="transmembrane region" description="Helical" evidence="1">
    <location>
        <begin position="205"/>
        <end position="224"/>
    </location>
</feature>
<proteinExistence type="predicted"/>
<dbReference type="PANTHER" id="PTHR34219:SF5">
    <property type="entry name" value="BLR4505 PROTEIN"/>
    <property type="match status" value="1"/>
</dbReference>
<evidence type="ECO:0000313" key="3">
    <source>
        <dbReference type="Proteomes" id="UP000594464"/>
    </source>
</evidence>
<dbReference type="KEGG" id="nva:G3M78_01450"/>
<protein>
    <submittedName>
        <fullName evidence="2">PepSY domain-containing protein</fullName>
    </submittedName>
</protein>